<reference evidence="1" key="1">
    <citation type="submission" date="2021-04" db="EMBL/GenBank/DDBJ databases">
        <authorList>
            <person name="Tunstrom K."/>
        </authorList>
    </citation>
    <scope>NUCLEOTIDE SEQUENCE</scope>
</reference>
<dbReference type="Proteomes" id="UP000691718">
    <property type="component" value="Unassembled WGS sequence"/>
</dbReference>
<sequence length="134" mass="14653">MTNIYIYVSTSERYDQSVTNNKSPMWALLREAGGQWFYGTSRYVYISQATRPPFSPSSLGWDMLLSGADTLAETGASLTRRRVSGGSRHAPQSIRAHTAALRSVMAARAICTQAITTKSREDGLESSSSNPSLK</sequence>
<evidence type="ECO:0000313" key="1">
    <source>
        <dbReference type="EMBL" id="CAG5052731.1"/>
    </source>
</evidence>
<evidence type="ECO:0000313" key="2">
    <source>
        <dbReference type="Proteomes" id="UP000691718"/>
    </source>
</evidence>
<dbReference type="EMBL" id="CAJQZP010001531">
    <property type="protein sequence ID" value="CAG5052731.1"/>
    <property type="molecule type" value="Genomic_DNA"/>
</dbReference>
<dbReference type="OrthoDB" id="10484848at2759"/>
<dbReference type="AlphaFoldDB" id="A0A8S3Y6T7"/>
<name>A0A8S3Y6T7_PARAO</name>
<accession>A0A8S3Y6T7</accession>
<protein>
    <submittedName>
        <fullName evidence="1">(apollo) hypothetical protein</fullName>
    </submittedName>
</protein>
<organism evidence="1 2">
    <name type="scientific">Parnassius apollo</name>
    <name type="common">Apollo butterfly</name>
    <name type="synonym">Papilio apollo</name>
    <dbReference type="NCBI Taxonomy" id="110799"/>
    <lineage>
        <taxon>Eukaryota</taxon>
        <taxon>Metazoa</taxon>
        <taxon>Ecdysozoa</taxon>
        <taxon>Arthropoda</taxon>
        <taxon>Hexapoda</taxon>
        <taxon>Insecta</taxon>
        <taxon>Pterygota</taxon>
        <taxon>Neoptera</taxon>
        <taxon>Endopterygota</taxon>
        <taxon>Lepidoptera</taxon>
        <taxon>Glossata</taxon>
        <taxon>Ditrysia</taxon>
        <taxon>Papilionoidea</taxon>
        <taxon>Papilionidae</taxon>
        <taxon>Parnassiinae</taxon>
        <taxon>Parnassini</taxon>
        <taxon>Parnassius</taxon>
        <taxon>Parnassius</taxon>
    </lineage>
</organism>
<comment type="caution">
    <text evidence="1">The sequence shown here is derived from an EMBL/GenBank/DDBJ whole genome shotgun (WGS) entry which is preliminary data.</text>
</comment>
<gene>
    <name evidence="1" type="ORF">PAPOLLO_LOCUS25462</name>
</gene>
<keyword evidence="2" id="KW-1185">Reference proteome</keyword>
<proteinExistence type="predicted"/>